<organism evidence="1 2">
    <name type="scientific">Candidatus Taylorbacteria bacterium RIFCSPLOWO2_01_FULL_45_15b</name>
    <dbReference type="NCBI Taxonomy" id="1802319"/>
    <lineage>
        <taxon>Bacteria</taxon>
        <taxon>Candidatus Tayloriibacteriota</taxon>
    </lineage>
</organism>
<dbReference type="Proteomes" id="UP000176221">
    <property type="component" value="Unassembled WGS sequence"/>
</dbReference>
<proteinExistence type="predicted"/>
<name>A0A1G2N820_9BACT</name>
<comment type="caution">
    <text evidence="1">The sequence shown here is derived from an EMBL/GenBank/DDBJ whole genome shotgun (WGS) entry which is preliminary data.</text>
</comment>
<gene>
    <name evidence="1" type="ORF">A2928_01230</name>
</gene>
<accession>A0A1G2N820</accession>
<reference evidence="1 2" key="1">
    <citation type="journal article" date="2016" name="Nat. Commun.">
        <title>Thousands of microbial genomes shed light on interconnected biogeochemical processes in an aquifer system.</title>
        <authorList>
            <person name="Anantharaman K."/>
            <person name="Brown C.T."/>
            <person name="Hug L.A."/>
            <person name="Sharon I."/>
            <person name="Castelle C.J."/>
            <person name="Probst A.J."/>
            <person name="Thomas B.C."/>
            <person name="Singh A."/>
            <person name="Wilkins M.J."/>
            <person name="Karaoz U."/>
            <person name="Brodie E.L."/>
            <person name="Williams K.H."/>
            <person name="Hubbard S.S."/>
            <person name="Banfield J.F."/>
        </authorList>
    </citation>
    <scope>NUCLEOTIDE SEQUENCE [LARGE SCALE GENOMIC DNA]</scope>
</reference>
<dbReference type="EMBL" id="MHRX01000050">
    <property type="protein sequence ID" value="OHA32258.1"/>
    <property type="molecule type" value="Genomic_DNA"/>
</dbReference>
<sequence>MKTPQKKFILFWQIKGEVRLSIVEATSAKSAYFKDMRAYFANGNEKMFGDWRYLFPHRIYDLEGTVLVRTEGLRYRRRVVPDKRLVATVFDRVRGMVSQA</sequence>
<evidence type="ECO:0000313" key="1">
    <source>
        <dbReference type="EMBL" id="OHA32258.1"/>
    </source>
</evidence>
<evidence type="ECO:0000313" key="2">
    <source>
        <dbReference type="Proteomes" id="UP000176221"/>
    </source>
</evidence>
<protein>
    <submittedName>
        <fullName evidence="1">Uncharacterized protein</fullName>
    </submittedName>
</protein>
<dbReference type="AlphaFoldDB" id="A0A1G2N820"/>